<evidence type="ECO:0000313" key="4">
    <source>
        <dbReference type="EMBL" id="KIW62069.1"/>
    </source>
</evidence>
<dbReference type="OrthoDB" id="332863at2759"/>
<dbReference type="HOGENOM" id="CLU_020884_2_0_1"/>
<evidence type="ECO:0000256" key="2">
    <source>
        <dbReference type="SAM" id="MobiDB-lite"/>
    </source>
</evidence>
<dbReference type="PANTHER" id="PTHR15032">
    <property type="entry name" value="N-ACYL-PHOSPHATIDYLETHANOLAMINE-HYDROLYZING PHOSPHOLIPASE D"/>
    <property type="match status" value="1"/>
</dbReference>
<dbReference type="InterPro" id="IPR024884">
    <property type="entry name" value="NAPE-PLD"/>
</dbReference>
<dbReference type="EMBL" id="KN847317">
    <property type="protein sequence ID" value="KIW62069.1"/>
    <property type="molecule type" value="Genomic_DNA"/>
</dbReference>
<dbReference type="GO" id="GO:0008270">
    <property type="term" value="F:zinc ion binding"/>
    <property type="evidence" value="ECO:0007669"/>
    <property type="project" value="InterPro"/>
</dbReference>
<dbReference type="InterPro" id="IPR001279">
    <property type="entry name" value="Metallo-B-lactamas"/>
</dbReference>
<feature type="region of interest" description="Disordered" evidence="2">
    <location>
        <begin position="1"/>
        <end position="21"/>
    </location>
</feature>
<dbReference type="RefSeq" id="XP_013322653.1">
    <property type="nucleotide sequence ID" value="XM_013467199.1"/>
</dbReference>
<feature type="domain" description="Metallo-beta-lactamase" evidence="3">
    <location>
        <begin position="109"/>
        <end position="360"/>
    </location>
</feature>
<dbReference type="GO" id="GO:0005737">
    <property type="term" value="C:cytoplasm"/>
    <property type="evidence" value="ECO:0007669"/>
    <property type="project" value="TreeGrafter"/>
</dbReference>
<sequence length="414" mass="45677">MSTVKPAPSRPAHHANNNGTRFINPWPSAGAPTWAELLQASFPFGFYKADLDTHHKARSVKVIKPDWGAASLKDRNLERRTCIIGTWLGHAGALVEIPSLHEADSGSLWLLFDPIFSTRAGPTQYNGVVRAKSSPCQVENLPGCDAIFISHNHYDHTDWPTIQAVSKTFPKTKYFVPLGIKQWLSSSGIPDKQIYELDWWQNREYSPLDFGLQVTSTVEEETILRFSCVPAQHNSGRIVIDQGSTLWCGWVVERLLRSKDESAESKVTRQGAVYHAGDTGYRRITRSETVCPAFKEIGERFGPFDMSFVPIWRGGSLGFISNLGLRLSHDDIPSALHGSPTDAVAIHKDVRSRNTIGIHFGTFVGSENETHEAVIEFGQACDEHGVGDLDDENESDKGRAGTLDIGGSLAVAIE</sequence>
<feature type="binding site" evidence="1">
    <location>
        <position position="154"/>
    </location>
    <ligand>
        <name>an N-acyl-1,2-diacyl-sn-glycero-3-phosphoethanolamine</name>
        <dbReference type="ChEBI" id="CHEBI:62537"/>
    </ligand>
</feature>
<name>A0A0D2FQ39_9EURO</name>
<dbReference type="SUPFAM" id="SSF56281">
    <property type="entry name" value="Metallo-hydrolase/oxidoreductase"/>
    <property type="match status" value="1"/>
</dbReference>
<dbReference type="GO" id="GO:0070292">
    <property type="term" value="P:N-acylphosphatidylethanolamine metabolic process"/>
    <property type="evidence" value="ECO:0007669"/>
    <property type="project" value="TreeGrafter"/>
</dbReference>
<dbReference type="PIRSF" id="PIRSF038896">
    <property type="entry name" value="NAPE-PLD"/>
    <property type="match status" value="1"/>
</dbReference>
<gene>
    <name evidence="4" type="ORF">PV05_02120</name>
</gene>
<feature type="binding site" evidence="1">
    <location>
        <position position="337"/>
    </location>
    <ligand>
        <name>an N-acyl-1,2-diacyl-sn-glycero-3-phosphoethanolamine</name>
        <dbReference type="ChEBI" id="CHEBI:62537"/>
    </ligand>
</feature>
<dbReference type="InterPro" id="IPR036866">
    <property type="entry name" value="RibonucZ/Hydroxyglut_hydro"/>
</dbReference>
<proteinExistence type="predicted"/>
<dbReference type="Proteomes" id="UP000054342">
    <property type="component" value="Unassembled WGS sequence"/>
</dbReference>
<dbReference type="GO" id="GO:0070291">
    <property type="term" value="P:N-acylethanolamine metabolic process"/>
    <property type="evidence" value="ECO:0007669"/>
    <property type="project" value="TreeGrafter"/>
</dbReference>
<accession>A0A0D2FQ39</accession>
<dbReference type="PANTHER" id="PTHR15032:SF27">
    <property type="entry name" value="N-ACYL-PHOSPHATIDYLETHANOLAMINE-HYDROLYZING PHOSPHOLIPASE D"/>
    <property type="match status" value="1"/>
</dbReference>
<evidence type="ECO:0000313" key="5">
    <source>
        <dbReference type="Proteomes" id="UP000054342"/>
    </source>
</evidence>
<evidence type="ECO:0000256" key="1">
    <source>
        <dbReference type="PIRSR" id="PIRSR038896-50"/>
    </source>
</evidence>
<dbReference type="Pfam" id="PF12706">
    <property type="entry name" value="Lactamase_B_2"/>
    <property type="match status" value="1"/>
</dbReference>
<dbReference type="Gene3D" id="3.60.15.10">
    <property type="entry name" value="Ribonuclease Z/Hydroxyacylglutathione hydrolase-like"/>
    <property type="match status" value="1"/>
</dbReference>
<dbReference type="GeneID" id="25324028"/>
<organism evidence="4 5">
    <name type="scientific">Exophiala xenobiotica</name>
    <dbReference type="NCBI Taxonomy" id="348802"/>
    <lineage>
        <taxon>Eukaryota</taxon>
        <taxon>Fungi</taxon>
        <taxon>Dikarya</taxon>
        <taxon>Ascomycota</taxon>
        <taxon>Pezizomycotina</taxon>
        <taxon>Eurotiomycetes</taxon>
        <taxon>Chaetothyriomycetidae</taxon>
        <taxon>Chaetothyriales</taxon>
        <taxon>Herpotrichiellaceae</taxon>
        <taxon>Exophiala</taxon>
    </lineage>
</organism>
<keyword evidence="5" id="KW-1185">Reference proteome</keyword>
<protein>
    <recommendedName>
        <fullName evidence="3">Metallo-beta-lactamase domain-containing protein</fullName>
    </recommendedName>
</protein>
<dbReference type="AlphaFoldDB" id="A0A0D2FQ39"/>
<evidence type="ECO:0000259" key="3">
    <source>
        <dbReference type="Pfam" id="PF12706"/>
    </source>
</evidence>
<reference evidence="4 5" key="1">
    <citation type="submission" date="2015-01" db="EMBL/GenBank/DDBJ databases">
        <title>The Genome Sequence of Exophiala xenobiotica CBS118157.</title>
        <authorList>
            <consortium name="The Broad Institute Genomics Platform"/>
            <person name="Cuomo C."/>
            <person name="de Hoog S."/>
            <person name="Gorbushina A."/>
            <person name="Stielow B."/>
            <person name="Teixiera M."/>
            <person name="Abouelleil A."/>
            <person name="Chapman S.B."/>
            <person name="Priest M."/>
            <person name="Young S.K."/>
            <person name="Wortman J."/>
            <person name="Nusbaum C."/>
            <person name="Birren B."/>
        </authorList>
    </citation>
    <scope>NUCLEOTIDE SEQUENCE [LARGE SCALE GENOMIC DNA]</scope>
    <source>
        <strain evidence="4 5">CBS 118157</strain>
    </source>
</reference>
<dbReference type="GO" id="GO:0070290">
    <property type="term" value="F:N-acylphosphatidylethanolamine-specific phospholipase D activity"/>
    <property type="evidence" value="ECO:0007669"/>
    <property type="project" value="InterPro"/>
</dbReference>